<dbReference type="SMART" id="SM00369">
    <property type="entry name" value="LRR_TYP"/>
    <property type="match status" value="13"/>
</dbReference>
<accession>A0A2G8K898</accession>
<evidence type="ECO:0000256" key="4">
    <source>
        <dbReference type="ARBA" id="ARBA00023180"/>
    </source>
</evidence>
<dbReference type="SMART" id="SM01411">
    <property type="entry name" value="Ephrin_rec_like"/>
    <property type="match status" value="1"/>
</dbReference>
<name>A0A2G8K898_STIJA</name>
<evidence type="ECO:0000256" key="5">
    <source>
        <dbReference type="SAM" id="Phobius"/>
    </source>
</evidence>
<evidence type="ECO:0000256" key="2">
    <source>
        <dbReference type="ARBA" id="ARBA00022729"/>
    </source>
</evidence>
<keyword evidence="5" id="KW-1133">Transmembrane helix</keyword>
<evidence type="ECO:0000313" key="7">
    <source>
        <dbReference type="Proteomes" id="UP000230750"/>
    </source>
</evidence>
<reference evidence="6 7" key="1">
    <citation type="journal article" date="2017" name="PLoS Biol.">
        <title>The sea cucumber genome provides insights into morphological evolution and visceral regeneration.</title>
        <authorList>
            <person name="Zhang X."/>
            <person name="Sun L."/>
            <person name="Yuan J."/>
            <person name="Sun Y."/>
            <person name="Gao Y."/>
            <person name="Zhang L."/>
            <person name="Li S."/>
            <person name="Dai H."/>
            <person name="Hamel J.F."/>
            <person name="Liu C."/>
            <person name="Yu Y."/>
            <person name="Liu S."/>
            <person name="Lin W."/>
            <person name="Guo K."/>
            <person name="Jin S."/>
            <person name="Xu P."/>
            <person name="Storey K.B."/>
            <person name="Huan P."/>
            <person name="Zhang T."/>
            <person name="Zhou Y."/>
            <person name="Zhang J."/>
            <person name="Lin C."/>
            <person name="Li X."/>
            <person name="Xing L."/>
            <person name="Huo D."/>
            <person name="Sun M."/>
            <person name="Wang L."/>
            <person name="Mercier A."/>
            <person name="Li F."/>
            <person name="Yang H."/>
            <person name="Xiang J."/>
        </authorList>
    </citation>
    <scope>NUCLEOTIDE SEQUENCE [LARGE SCALE GENOMIC DNA]</scope>
    <source>
        <strain evidence="6">Shaxun</strain>
        <tissue evidence="6">Muscle</tissue>
    </source>
</reference>
<sequence length="1021" mass="116831">MSIVRGAILCGGDAKCTCRKTNKYYEMDCSNKSLGNFPTNIPSNVTKINFTVNNLKFIPKDAFMNQLNLKDLFLQRNMIEIISDGAFNFNSKMKVIDMTNNTLSHLPGKIFWKTTNLATLKLSENELNFLPDELLHKTPNLKELQLSRNKLQDLSENIFMNLKHLVTIILSRNFIHTLPPKIFSSLSSVETLDISHNYISKLPDRIFHQNAKLVTLDISFNGLTYLPKNLITKCTNLRNFHIAENQLSSIPEGFFRASPNISLLSMSGNRFHTLTKESFSGLKSLHYFSLTRNKITTLPADIFSELQINHFLDLSSNQITEIPDGLWKTTGKDHNIQFLLLQRNNLTQLTNTTFEGLKTLQQIFLNNNFIRNIDRNTFYNTGVQFIYLFENRLTKLVNDSFGGGTVKSIHLYKNYIEEITGPALRGIGNATMYLTCAHLEHLPWYRKNVSGVCVHNEFVPKMTFKRNSAILATFFKKLGFLCEKKSKNVTCSPCKPGHYGNGFGECMTCPRGGFYQDEIGSEECKHCSSGNYVLQGNGSSALDCKTCPEGTDHTRHAGFRACFCKRNYTRIDRFGLCTFCLHTGLNCSNDFKSLLPGYYWNWSFTGMNVSLYSSLVKNLLTLNDSYDLSTTKYIYKMPRAFKCPRPESCENNYSYTPNKINGNCRKGYRGWLCSKCQNTYYSVLQYCFPCQSKWLVIFEMILTLSLCLLIIILVIWQNTKERESDSRLFVDKLSSRMKIFLGFYQVVGELYESIHIVSWGGPLRYVGESISFIALSVLKVTVRPQCLSTRLLFDPITRFKIAVLLPIAIIVVSAVIYQVFKIYFKFFSTDESAEIMTKLKKIKSKLHTYVLLVLFVTYQPTCDAIFEIYPGSCDIYRVDQEGNITISLLRADYDINCGSIAQYQAEAYIATALYVIAFPFFLLILLRKHCRKPSTEKAKGINSSNLNEETPLINSSQKHRQNIPSCLNFLCGNYKDKFWFWEILEMGRKVGQTMFITLLGWGDALTKLFTIGTSFCSWLFM</sequence>
<dbReference type="Gene3D" id="3.80.10.10">
    <property type="entry name" value="Ribonuclease Inhibitor"/>
    <property type="match status" value="3"/>
</dbReference>
<dbReference type="PROSITE" id="PS51450">
    <property type="entry name" value="LRR"/>
    <property type="match status" value="2"/>
</dbReference>
<proteinExistence type="predicted"/>
<dbReference type="PANTHER" id="PTHR45617">
    <property type="entry name" value="LEUCINE RICH REPEAT FAMILY PROTEIN"/>
    <property type="match status" value="1"/>
</dbReference>
<dbReference type="EMBL" id="MRZV01000790">
    <property type="protein sequence ID" value="PIK44214.1"/>
    <property type="molecule type" value="Genomic_DNA"/>
</dbReference>
<evidence type="ECO:0008006" key="8">
    <source>
        <dbReference type="Google" id="ProtNLM"/>
    </source>
</evidence>
<dbReference type="SMART" id="SM00364">
    <property type="entry name" value="LRR_BAC"/>
    <property type="match status" value="4"/>
</dbReference>
<feature type="transmembrane region" description="Helical" evidence="5">
    <location>
        <begin position="995"/>
        <end position="1020"/>
    </location>
</feature>
<keyword evidence="7" id="KW-1185">Reference proteome</keyword>
<dbReference type="PANTHER" id="PTHR45617:SF168">
    <property type="entry name" value="RETICULON 4 RECEPTOR LIKE 2"/>
    <property type="match status" value="1"/>
</dbReference>
<evidence type="ECO:0000256" key="1">
    <source>
        <dbReference type="ARBA" id="ARBA00022614"/>
    </source>
</evidence>
<dbReference type="FunFam" id="3.80.10.10:FF:000770">
    <property type="entry name" value="Uncharacterized protein"/>
    <property type="match status" value="1"/>
</dbReference>
<protein>
    <recommendedName>
        <fullName evidence="8">Tyrosine-protein kinase ephrin type A/B receptor-like domain-containing protein</fullName>
    </recommendedName>
</protein>
<dbReference type="InterPro" id="IPR003591">
    <property type="entry name" value="Leu-rich_rpt_typical-subtyp"/>
</dbReference>
<keyword evidence="3" id="KW-0677">Repeat</keyword>
<keyword evidence="1" id="KW-0433">Leucine-rich repeat</keyword>
<dbReference type="InterPro" id="IPR001611">
    <property type="entry name" value="Leu-rich_rpt"/>
</dbReference>
<feature type="transmembrane region" description="Helical" evidence="5">
    <location>
        <begin position="694"/>
        <end position="716"/>
    </location>
</feature>
<keyword evidence="2" id="KW-0732">Signal</keyword>
<organism evidence="6 7">
    <name type="scientific">Stichopus japonicus</name>
    <name type="common">Sea cucumber</name>
    <dbReference type="NCBI Taxonomy" id="307972"/>
    <lineage>
        <taxon>Eukaryota</taxon>
        <taxon>Metazoa</taxon>
        <taxon>Echinodermata</taxon>
        <taxon>Eleutherozoa</taxon>
        <taxon>Echinozoa</taxon>
        <taxon>Holothuroidea</taxon>
        <taxon>Aspidochirotacea</taxon>
        <taxon>Aspidochirotida</taxon>
        <taxon>Stichopodidae</taxon>
        <taxon>Apostichopus</taxon>
    </lineage>
</organism>
<comment type="caution">
    <text evidence="6">The sequence shown here is derived from an EMBL/GenBank/DDBJ whole genome shotgun (WGS) entry which is preliminary data.</text>
</comment>
<evidence type="ECO:0000313" key="6">
    <source>
        <dbReference type="EMBL" id="PIK44214.1"/>
    </source>
</evidence>
<dbReference type="FunFam" id="3.80.10.10:FF:001164">
    <property type="entry name" value="GH01279p"/>
    <property type="match status" value="1"/>
</dbReference>
<dbReference type="CDD" id="cd00185">
    <property type="entry name" value="TNFRSF"/>
    <property type="match status" value="1"/>
</dbReference>
<dbReference type="STRING" id="307972.A0A2G8K898"/>
<keyword evidence="5" id="KW-0472">Membrane</keyword>
<feature type="transmembrane region" description="Helical" evidence="5">
    <location>
        <begin position="801"/>
        <end position="820"/>
    </location>
</feature>
<dbReference type="Proteomes" id="UP000230750">
    <property type="component" value="Unassembled WGS sequence"/>
</dbReference>
<dbReference type="InterPro" id="IPR032675">
    <property type="entry name" value="LRR_dom_sf"/>
</dbReference>
<keyword evidence="4" id="KW-0325">Glycoprotein</keyword>
<dbReference type="Pfam" id="PF13855">
    <property type="entry name" value="LRR_8"/>
    <property type="match status" value="4"/>
</dbReference>
<gene>
    <name evidence="6" type="ORF">BSL78_18929</name>
</gene>
<keyword evidence="5" id="KW-0812">Transmembrane</keyword>
<dbReference type="AlphaFoldDB" id="A0A2G8K898"/>
<feature type="transmembrane region" description="Helical" evidence="5">
    <location>
        <begin position="907"/>
        <end position="926"/>
    </location>
</feature>
<dbReference type="SUPFAM" id="SSF52058">
    <property type="entry name" value="L domain-like"/>
    <property type="match status" value="1"/>
</dbReference>
<evidence type="ECO:0000256" key="3">
    <source>
        <dbReference type="ARBA" id="ARBA00022737"/>
    </source>
</evidence>
<dbReference type="OrthoDB" id="676979at2759"/>